<accession>A0A5S4F516</accession>
<comment type="caution">
    <text evidence="1">The sequence shown here is derived from an EMBL/GenBank/DDBJ whole genome shotgun (WGS) entry which is preliminary data.</text>
</comment>
<dbReference type="AlphaFoldDB" id="A0A5S4F516"/>
<dbReference type="EMBL" id="VCKY01000170">
    <property type="protein sequence ID" value="TMR10986.1"/>
    <property type="molecule type" value="Genomic_DNA"/>
</dbReference>
<evidence type="ECO:0000313" key="2">
    <source>
        <dbReference type="Proteomes" id="UP000309128"/>
    </source>
</evidence>
<dbReference type="RefSeq" id="WP_138671363.1">
    <property type="nucleotide sequence ID" value="NZ_VCKY01000170.1"/>
</dbReference>
<name>A0A5S4F516_9ACTN</name>
<sequence length="109" mass="11488">MITITPPLPLASIDPASPHLPANHTPGHLTPSPVVFQLEERDGVTVAVALQAAAFDDGNPVTYALQDVQILLLTHGDAHTLTGSLDLHDTHGDTLTVTVRDGQAEALWS</sequence>
<keyword evidence="2" id="KW-1185">Reference proteome</keyword>
<protein>
    <submittedName>
        <fullName evidence="1">Uncharacterized protein</fullName>
    </submittedName>
</protein>
<reference evidence="1 2" key="1">
    <citation type="submission" date="2019-05" db="EMBL/GenBank/DDBJ databases">
        <title>Draft genome sequence of Nonomuraea turkmeniaca DSM 43926.</title>
        <authorList>
            <person name="Saricaoglu S."/>
            <person name="Isik K."/>
        </authorList>
    </citation>
    <scope>NUCLEOTIDE SEQUENCE [LARGE SCALE GENOMIC DNA]</scope>
    <source>
        <strain evidence="1 2">DSM 43926</strain>
    </source>
</reference>
<proteinExistence type="predicted"/>
<gene>
    <name evidence="1" type="ORF">ETD86_37355</name>
</gene>
<evidence type="ECO:0000313" key="1">
    <source>
        <dbReference type="EMBL" id="TMR10986.1"/>
    </source>
</evidence>
<dbReference type="Proteomes" id="UP000309128">
    <property type="component" value="Unassembled WGS sequence"/>
</dbReference>
<organism evidence="1 2">
    <name type="scientific">Nonomuraea turkmeniaca</name>
    <dbReference type="NCBI Taxonomy" id="103838"/>
    <lineage>
        <taxon>Bacteria</taxon>
        <taxon>Bacillati</taxon>
        <taxon>Actinomycetota</taxon>
        <taxon>Actinomycetes</taxon>
        <taxon>Streptosporangiales</taxon>
        <taxon>Streptosporangiaceae</taxon>
        <taxon>Nonomuraea</taxon>
    </lineage>
</organism>